<dbReference type="HOGENOM" id="CLU_151227_0_0_9"/>
<name>E6TV16_EVAC2</name>
<keyword evidence="2" id="KW-1185">Reference proteome</keyword>
<dbReference type="eggNOG" id="ENOG5032Z1E">
    <property type="taxonomic scope" value="Bacteria"/>
</dbReference>
<protein>
    <recommendedName>
        <fullName evidence="3">Rhodanese domain-containing protein</fullName>
    </recommendedName>
</protein>
<dbReference type="STRING" id="649639.Bcell_0313"/>
<evidence type="ECO:0000313" key="2">
    <source>
        <dbReference type="Proteomes" id="UP000001401"/>
    </source>
</evidence>
<proteinExistence type="predicted"/>
<sequence length="124" mass="14376">MAALVAIPMLYMRYYPVASACMTLHEVNECKDGVIVDVRDYNMAYKEQFDNKKNIPLPYLHRFYGEIEAKKVIVLSSDIVSRNLSIRFLRKKGFIVIGYSIIDPKNIGSSEHVVNKKRRHCHEI</sequence>
<dbReference type="InterPro" id="IPR036873">
    <property type="entry name" value="Rhodanese-like_dom_sf"/>
</dbReference>
<dbReference type="KEGG" id="bco:Bcell_0313"/>
<gene>
    <name evidence="1" type="ordered locus">Bcell_0313</name>
</gene>
<dbReference type="AlphaFoldDB" id="E6TV16"/>
<organism evidence="1 2">
    <name type="scientific">Evansella cellulosilytica (strain ATCC 21833 / DSM 2522 / FERM P-1141 / JCM 9156 / N-4)</name>
    <name type="common">Bacillus cellulosilyticus</name>
    <dbReference type="NCBI Taxonomy" id="649639"/>
    <lineage>
        <taxon>Bacteria</taxon>
        <taxon>Bacillati</taxon>
        <taxon>Bacillota</taxon>
        <taxon>Bacilli</taxon>
        <taxon>Bacillales</taxon>
        <taxon>Bacillaceae</taxon>
        <taxon>Evansella</taxon>
    </lineage>
</organism>
<dbReference type="Proteomes" id="UP000001401">
    <property type="component" value="Chromosome"/>
</dbReference>
<dbReference type="SUPFAM" id="SSF52821">
    <property type="entry name" value="Rhodanese/Cell cycle control phosphatase"/>
    <property type="match status" value="1"/>
</dbReference>
<evidence type="ECO:0008006" key="3">
    <source>
        <dbReference type="Google" id="ProtNLM"/>
    </source>
</evidence>
<evidence type="ECO:0000313" key="1">
    <source>
        <dbReference type="EMBL" id="ADU28599.1"/>
    </source>
</evidence>
<accession>E6TV16</accession>
<dbReference type="EMBL" id="CP002394">
    <property type="protein sequence ID" value="ADU28599.1"/>
    <property type="molecule type" value="Genomic_DNA"/>
</dbReference>
<reference evidence="1" key="1">
    <citation type="submission" date="2010-12" db="EMBL/GenBank/DDBJ databases">
        <title>Complete sequence of Bacillus cellulosilyticus DSM 2522.</title>
        <authorList>
            <consortium name="US DOE Joint Genome Institute"/>
            <person name="Lucas S."/>
            <person name="Copeland A."/>
            <person name="Lapidus A."/>
            <person name="Cheng J.-F."/>
            <person name="Bruce D."/>
            <person name="Goodwin L."/>
            <person name="Pitluck S."/>
            <person name="Chertkov O."/>
            <person name="Detter J.C."/>
            <person name="Han C."/>
            <person name="Tapia R."/>
            <person name="Land M."/>
            <person name="Hauser L."/>
            <person name="Jeffries C."/>
            <person name="Kyrpides N."/>
            <person name="Ivanova N."/>
            <person name="Mikhailova N."/>
            <person name="Brumm P."/>
            <person name="Mead D."/>
            <person name="Woyke T."/>
        </authorList>
    </citation>
    <scope>NUCLEOTIDE SEQUENCE [LARGE SCALE GENOMIC DNA]</scope>
    <source>
        <strain evidence="1">DSM 2522</strain>
    </source>
</reference>